<keyword evidence="5" id="KW-0964">Secreted</keyword>
<keyword evidence="16" id="KW-1185">Reference proteome</keyword>
<evidence type="ECO:0000256" key="1">
    <source>
        <dbReference type="ARBA" id="ARBA00000681"/>
    </source>
</evidence>
<evidence type="ECO:0000259" key="13">
    <source>
        <dbReference type="PROSITE" id="PS51164"/>
    </source>
</evidence>
<dbReference type="SUPFAM" id="SSF57180">
    <property type="entry name" value="Cellulose-binding domain"/>
    <property type="match status" value="1"/>
</dbReference>
<feature type="domain" description="CBM1" evidence="13">
    <location>
        <begin position="369"/>
        <end position="405"/>
    </location>
</feature>
<dbReference type="InterPro" id="IPR000254">
    <property type="entry name" value="CBD"/>
</dbReference>
<keyword evidence="9 11" id="KW-0119">Carbohydrate metabolism</keyword>
<dbReference type="GO" id="GO:0045493">
    <property type="term" value="P:xylan catabolic process"/>
    <property type="evidence" value="ECO:0007669"/>
    <property type="project" value="UniProtKB-KW"/>
</dbReference>
<dbReference type="EMBL" id="ML987207">
    <property type="protein sequence ID" value="KAF2242620.1"/>
    <property type="molecule type" value="Genomic_DNA"/>
</dbReference>
<comment type="similarity">
    <text evidence="4 11">Belongs to the glycosyl hydrolase 10 (cellulase F) family.</text>
</comment>
<evidence type="ECO:0000256" key="10">
    <source>
        <dbReference type="ARBA" id="ARBA00023326"/>
    </source>
</evidence>
<gene>
    <name evidence="15" type="ORF">BU26DRAFT_570690</name>
</gene>
<evidence type="ECO:0000313" key="16">
    <source>
        <dbReference type="Proteomes" id="UP000800094"/>
    </source>
</evidence>
<accession>A0A6A6HZ52</accession>
<dbReference type="InterPro" id="IPR001000">
    <property type="entry name" value="GH10_dom"/>
</dbReference>
<proteinExistence type="inferred from homology"/>
<dbReference type="SMART" id="SM00236">
    <property type="entry name" value="fCBD"/>
    <property type="match status" value="1"/>
</dbReference>
<feature type="chain" id="PRO_5025399363" description="Beta-xylanase" evidence="12">
    <location>
        <begin position="18"/>
        <end position="405"/>
    </location>
</feature>
<evidence type="ECO:0000256" key="11">
    <source>
        <dbReference type="RuleBase" id="RU361174"/>
    </source>
</evidence>
<keyword evidence="6" id="KW-0858">Xylan degradation</keyword>
<dbReference type="PROSITE" id="PS51760">
    <property type="entry name" value="GH10_2"/>
    <property type="match status" value="1"/>
</dbReference>
<protein>
    <recommendedName>
        <fullName evidence="11">Beta-xylanase</fullName>
        <ecNumber evidence="11">3.2.1.8</ecNumber>
    </recommendedName>
</protein>
<dbReference type="PROSITE" id="PS00562">
    <property type="entry name" value="CBM1_1"/>
    <property type="match status" value="1"/>
</dbReference>
<dbReference type="InterPro" id="IPR035971">
    <property type="entry name" value="CBD_sf"/>
</dbReference>
<evidence type="ECO:0000256" key="9">
    <source>
        <dbReference type="ARBA" id="ARBA00023277"/>
    </source>
</evidence>
<dbReference type="Pfam" id="PF00734">
    <property type="entry name" value="CBM_1"/>
    <property type="match status" value="1"/>
</dbReference>
<dbReference type="SMART" id="SM00633">
    <property type="entry name" value="Glyco_10"/>
    <property type="match status" value="1"/>
</dbReference>
<reference evidence="15" key="1">
    <citation type="journal article" date="2020" name="Stud. Mycol.">
        <title>101 Dothideomycetes genomes: a test case for predicting lifestyles and emergence of pathogens.</title>
        <authorList>
            <person name="Haridas S."/>
            <person name="Albert R."/>
            <person name="Binder M."/>
            <person name="Bloem J."/>
            <person name="Labutti K."/>
            <person name="Salamov A."/>
            <person name="Andreopoulos B."/>
            <person name="Baker S."/>
            <person name="Barry K."/>
            <person name="Bills G."/>
            <person name="Bluhm B."/>
            <person name="Cannon C."/>
            <person name="Castanera R."/>
            <person name="Culley D."/>
            <person name="Daum C."/>
            <person name="Ezra D."/>
            <person name="Gonzalez J."/>
            <person name="Henrissat B."/>
            <person name="Kuo A."/>
            <person name="Liang C."/>
            <person name="Lipzen A."/>
            <person name="Lutzoni F."/>
            <person name="Magnuson J."/>
            <person name="Mondo S."/>
            <person name="Nolan M."/>
            <person name="Ohm R."/>
            <person name="Pangilinan J."/>
            <person name="Park H.-J."/>
            <person name="Ramirez L."/>
            <person name="Alfaro M."/>
            <person name="Sun H."/>
            <person name="Tritt A."/>
            <person name="Yoshinaga Y."/>
            <person name="Zwiers L.-H."/>
            <person name="Turgeon B."/>
            <person name="Goodwin S."/>
            <person name="Spatafora J."/>
            <person name="Crous P."/>
            <person name="Grigoriev I."/>
        </authorList>
    </citation>
    <scope>NUCLEOTIDE SEQUENCE</scope>
    <source>
        <strain evidence="15">CBS 122368</strain>
    </source>
</reference>
<dbReference type="GO" id="GO:0031176">
    <property type="term" value="F:endo-1,4-beta-xylanase activity"/>
    <property type="evidence" value="ECO:0007669"/>
    <property type="project" value="UniProtKB-EC"/>
</dbReference>
<dbReference type="RefSeq" id="XP_033677624.1">
    <property type="nucleotide sequence ID" value="XM_033834048.1"/>
</dbReference>
<name>A0A6A6HZ52_9PLEO</name>
<dbReference type="PANTHER" id="PTHR31490:SF35">
    <property type="entry name" value="ENDO-1,4-BETA-XYLANASE"/>
    <property type="match status" value="1"/>
</dbReference>
<keyword evidence="8 11" id="KW-0378">Hydrolase</keyword>
<dbReference type="SUPFAM" id="SSF51445">
    <property type="entry name" value="(Trans)glycosidases"/>
    <property type="match status" value="1"/>
</dbReference>
<dbReference type="OrthoDB" id="3055998at2759"/>
<dbReference type="GO" id="GO:0005576">
    <property type="term" value="C:extracellular region"/>
    <property type="evidence" value="ECO:0007669"/>
    <property type="project" value="UniProtKB-SubCell"/>
</dbReference>
<keyword evidence="11" id="KW-0326">Glycosidase</keyword>
<feature type="signal peptide" evidence="12">
    <location>
        <begin position="1"/>
        <end position="17"/>
    </location>
</feature>
<evidence type="ECO:0000256" key="7">
    <source>
        <dbReference type="ARBA" id="ARBA00022729"/>
    </source>
</evidence>
<evidence type="ECO:0000256" key="4">
    <source>
        <dbReference type="ARBA" id="ARBA00007495"/>
    </source>
</evidence>
<dbReference type="PROSITE" id="PS51164">
    <property type="entry name" value="CBM1_2"/>
    <property type="match status" value="1"/>
</dbReference>
<feature type="domain" description="GH10" evidence="14">
    <location>
        <begin position="24"/>
        <end position="342"/>
    </location>
</feature>
<dbReference type="AlphaFoldDB" id="A0A6A6HZ52"/>
<dbReference type="GO" id="GO:0030248">
    <property type="term" value="F:cellulose binding"/>
    <property type="evidence" value="ECO:0007669"/>
    <property type="project" value="InterPro"/>
</dbReference>
<comment type="subcellular location">
    <subcellularLocation>
        <location evidence="2">Secreted</location>
    </subcellularLocation>
</comment>
<dbReference type="GeneID" id="54587378"/>
<evidence type="ECO:0000313" key="15">
    <source>
        <dbReference type="EMBL" id="KAF2242620.1"/>
    </source>
</evidence>
<comment type="catalytic activity">
    <reaction evidence="1 11">
        <text>Endohydrolysis of (1-&gt;4)-beta-D-xylosidic linkages in xylans.</text>
        <dbReference type="EC" id="3.2.1.8"/>
    </reaction>
</comment>
<dbReference type="InterPro" id="IPR044846">
    <property type="entry name" value="GH10"/>
</dbReference>
<sequence length="405" mass="43429">MIATIFPLLLAASSVAGSPLSRRAADGLNTRAVAAGKLYFGSATDNPELSDAAYLAGLSNTADFGQITVGNTMKWDTIEPSRGTFSFTKGDEVAALAEKNGQLLRCHTLVWHSQLPSWVSNGNFDNATLVEIMKNHITKEVTHYKGKCLHWDVVNEALNEDGTYRTSVFYNTIGEAYIPIAFAAAAAADPDAKLYYNDYNTDTAGSKSTGAQRIVKLIQSYGARIDGVGMQAHLIVGSSPSVNAWTQNMNAFTALGVEVALTELDIRTTTPAATSAVAQQAKDYANAVGGCKAVEKCVGITIWDYTDKYSWIPSVFSGQGAALPWDENLKKKESVYNAILEAWGPCPDGVDCAPTSPEPTEPTPTSGAGMAKKWEQCGGNNYIGPTQCESGSTCTWYNDWYSQCV</sequence>
<organism evidence="15 16">
    <name type="scientific">Trematosphaeria pertusa</name>
    <dbReference type="NCBI Taxonomy" id="390896"/>
    <lineage>
        <taxon>Eukaryota</taxon>
        <taxon>Fungi</taxon>
        <taxon>Dikarya</taxon>
        <taxon>Ascomycota</taxon>
        <taxon>Pezizomycotina</taxon>
        <taxon>Dothideomycetes</taxon>
        <taxon>Pleosporomycetidae</taxon>
        <taxon>Pleosporales</taxon>
        <taxon>Massarineae</taxon>
        <taxon>Trematosphaeriaceae</taxon>
        <taxon>Trematosphaeria</taxon>
    </lineage>
</organism>
<comment type="pathway">
    <text evidence="3">Glycan degradation; xylan degradation.</text>
</comment>
<dbReference type="Pfam" id="PF00331">
    <property type="entry name" value="Glyco_hydro_10"/>
    <property type="match status" value="1"/>
</dbReference>
<keyword evidence="10 11" id="KW-0624">Polysaccharide degradation</keyword>
<keyword evidence="7 12" id="KW-0732">Signal</keyword>
<dbReference type="PRINTS" id="PR00134">
    <property type="entry name" value="GLHYDRLASE10"/>
</dbReference>
<evidence type="ECO:0000256" key="8">
    <source>
        <dbReference type="ARBA" id="ARBA00022801"/>
    </source>
</evidence>
<evidence type="ECO:0000256" key="3">
    <source>
        <dbReference type="ARBA" id="ARBA00004851"/>
    </source>
</evidence>
<dbReference type="Gene3D" id="3.20.20.80">
    <property type="entry name" value="Glycosidases"/>
    <property type="match status" value="1"/>
</dbReference>
<evidence type="ECO:0000256" key="5">
    <source>
        <dbReference type="ARBA" id="ARBA00022525"/>
    </source>
</evidence>
<dbReference type="InterPro" id="IPR017853">
    <property type="entry name" value="GH"/>
</dbReference>
<evidence type="ECO:0000256" key="2">
    <source>
        <dbReference type="ARBA" id="ARBA00004613"/>
    </source>
</evidence>
<evidence type="ECO:0000259" key="14">
    <source>
        <dbReference type="PROSITE" id="PS51760"/>
    </source>
</evidence>
<evidence type="ECO:0000256" key="12">
    <source>
        <dbReference type="SAM" id="SignalP"/>
    </source>
</evidence>
<dbReference type="Proteomes" id="UP000800094">
    <property type="component" value="Unassembled WGS sequence"/>
</dbReference>
<evidence type="ECO:0000256" key="6">
    <source>
        <dbReference type="ARBA" id="ARBA00022651"/>
    </source>
</evidence>
<dbReference type="EC" id="3.2.1.8" evidence="11"/>
<dbReference type="PANTHER" id="PTHR31490">
    <property type="entry name" value="GLYCOSYL HYDROLASE"/>
    <property type="match status" value="1"/>
</dbReference>